<gene>
    <name evidence="2" type="ORF">SCF082_LOCUS11012</name>
</gene>
<proteinExistence type="predicted"/>
<keyword evidence="3" id="KW-1185">Reference proteome</keyword>
<feature type="compositionally biased region" description="Basic and acidic residues" evidence="1">
    <location>
        <begin position="87"/>
        <end position="97"/>
    </location>
</feature>
<dbReference type="Pfam" id="PF10229">
    <property type="entry name" value="MMADHC"/>
    <property type="match status" value="1"/>
</dbReference>
<comment type="caution">
    <text evidence="2">The sequence shown here is derived from an EMBL/GenBank/DDBJ whole genome shotgun (WGS) entry which is preliminary data.</text>
</comment>
<feature type="region of interest" description="Disordered" evidence="1">
    <location>
        <begin position="59"/>
        <end position="104"/>
    </location>
</feature>
<dbReference type="EMBL" id="CAXAMM010006485">
    <property type="protein sequence ID" value="CAK9011234.1"/>
    <property type="molecule type" value="Genomic_DNA"/>
</dbReference>
<evidence type="ECO:0000313" key="3">
    <source>
        <dbReference type="Proteomes" id="UP001642464"/>
    </source>
</evidence>
<dbReference type="InterPro" id="IPR019362">
    <property type="entry name" value="MMADHC"/>
</dbReference>
<feature type="non-terminal residue" evidence="2">
    <location>
        <position position="1"/>
    </location>
</feature>
<evidence type="ECO:0000256" key="1">
    <source>
        <dbReference type="SAM" id="MobiDB-lite"/>
    </source>
</evidence>
<protein>
    <submittedName>
        <fullName evidence="2">Mitochondrial</fullName>
    </submittedName>
</protein>
<accession>A0ABP0JA26</accession>
<name>A0ABP0JA26_9DINO</name>
<evidence type="ECO:0000313" key="2">
    <source>
        <dbReference type="EMBL" id="CAK9011234.1"/>
    </source>
</evidence>
<sequence>PFYADSSTTLMECDERYRSLGFEIMELGCCKALCNNSFGQCLVMTSAFVQGEDVASALPLLERREGEESSAGPPVAEPTELPTTSTEHPEGKGDTEKATGGYAG</sequence>
<dbReference type="Proteomes" id="UP001642464">
    <property type="component" value="Unassembled WGS sequence"/>
</dbReference>
<organism evidence="2 3">
    <name type="scientific">Durusdinium trenchii</name>
    <dbReference type="NCBI Taxonomy" id="1381693"/>
    <lineage>
        <taxon>Eukaryota</taxon>
        <taxon>Sar</taxon>
        <taxon>Alveolata</taxon>
        <taxon>Dinophyceae</taxon>
        <taxon>Suessiales</taxon>
        <taxon>Symbiodiniaceae</taxon>
        <taxon>Durusdinium</taxon>
    </lineage>
</organism>
<reference evidence="2 3" key="1">
    <citation type="submission" date="2024-02" db="EMBL/GenBank/DDBJ databases">
        <authorList>
            <person name="Chen Y."/>
            <person name="Shah S."/>
            <person name="Dougan E. K."/>
            <person name="Thang M."/>
            <person name="Chan C."/>
        </authorList>
    </citation>
    <scope>NUCLEOTIDE SEQUENCE [LARGE SCALE GENOMIC DNA]</scope>
</reference>